<dbReference type="KEGG" id="psty:BFS30_19040"/>
<keyword evidence="3" id="KW-1185">Reference proteome</keyword>
<keyword evidence="1" id="KW-0812">Transmembrane</keyword>
<sequence>MNFKKINAFLHLWLGLGSGLIVFIVSITGCIYVFEKEIRSLYEPWQYVKPQQEAFLLPTQLAGLAGPNMGGVKPNSIRYGQKDEAVTVSNFNRKKGTSVVVFMNPYNGKVIHTEKKNRKSNSDFFRFILNGHRALWLPYPIGRPIVGAAVLIFVLLLLSGIILWWPKKWIRSIRDKSFKIKWNASFKRKNYDLHNVLGFYTFLFLLIISLTGLVYSYKWYSKSLYWLSSGGKSMKEFKRAVSDTTATGTFKPGDIDQLYHSIVAADKTENILVSLPEKPSDAIGFVVYLKARTLYKTNRYSFDQLSLKPITDGSPFSGKYADASAADKLRRMNYDLHIGAIFGIPTKILAFLASLISASLPITGFIIWYGRKFKKKKKGGKPSIPGAKKTVVPVPQKIKRVEEELVL</sequence>
<evidence type="ECO:0008006" key="4">
    <source>
        <dbReference type="Google" id="ProtNLM"/>
    </source>
</evidence>
<proteinExistence type="predicted"/>
<gene>
    <name evidence="2" type="ORF">BFS30_19040</name>
</gene>
<dbReference type="Proteomes" id="UP000094313">
    <property type="component" value="Chromosome"/>
</dbReference>
<feature type="transmembrane region" description="Helical" evidence="1">
    <location>
        <begin position="145"/>
        <end position="165"/>
    </location>
</feature>
<dbReference type="PANTHER" id="PTHR34219:SF3">
    <property type="entry name" value="BLL7967 PROTEIN"/>
    <property type="match status" value="1"/>
</dbReference>
<keyword evidence="1" id="KW-1133">Transmembrane helix</keyword>
<dbReference type="Pfam" id="PF03929">
    <property type="entry name" value="PepSY_TM"/>
    <property type="match status" value="1"/>
</dbReference>
<evidence type="ECO:0000256" key="1">
    <source>
        <dbReference type="SAM" id="Phobius"/>
    </source>
</evidence>
<feature type="transmembrane region" description="Helical" evidence="1">
    <location>
        <begin position="197"/>
        <end position="217"/>
    </location>
</feature>
<evidence type="ECO:0000313" key="3">
    <source>
        <dbReference type="Proteomes" id="UP000094313"/>
    </source>
</evidence>
<reference evidence="2 3" key="1">
    <citation type="submission" date="2016-08" db="EMBL/GenBank/DDBJ databases">
        <authorList>
            <person name="Seilhamer J.J."/>
        </authorList>
    </citation>
    <scope>NUCLEOTIDE SEQUENCE [LARGE SCALE GENOMIC DNA]</scope>
    <source>
        <strain evidence="2 3">DX4</strain>
    </source>
</reference>
<feature type="transmembrane region" description="Helical" evidence="1">
    <location>
        <begin position="348"/>
        <end position="369"/>
    </location>
</feature>
<dbReference type="EMBL" id="CP017141">
    <property type="protein sequence ID" value="AOM79080.1"/>
    <property type="molecule type" value="Genomic_DNA"/>
</dbReference>
<organism evidence="2 3">
    <name type="scientific">Pedobacter steynii</name>
    <dbReference type="NCBI Taxonomy" id="430522"/>
    <lineage>
        <taxon>Bacteria</taxon>
        <taxon>Pseudomonadati</taxon>
        <taxon>Bacteroidota</taxon>
        <taxon>Sphingobacteriia</taxon>
        <taxon>Sphingobacteriales</taxon>
        <taxon>Sphingobacteriaceae</taxon>
        <taxon>Pedobacter</taxon>
    </lineage>
</organism>
<dbReference type="PROSITE" id="PS51257">
    <property type="entry name" value="PROKAR_LIPOPROTEIN"/>
    <property type="match status" value="1"/>
</dbReference>
<dbReference type="PANTHER" id="PTHR34219">
    <property type="entry name" value="IRON-REGULATED INNER MEMBRANE PROTEIN-RELATED"/>
    <property type="match status" value="1"/>
</dbReference>
<keyword evidence="1" id="KW-0472">Membrane</keyword>
<protein>
    <recommendedName>
        <fullName evidence="4">Peptidase</fullName>
    </recommendedName>
</protein>
<feature type="transmembrane region" description="Helical" evidence="1">
    <location>
        <begin position="12"/>
        <end position="34"/>
    </location>
</feature>
<dbReference type="RefSeq" id="WP_069380743.1">
    <property type="nucleotide sequence ID" value="NZ_CP017141.1"/>
</dbReference>
<dbReference type="AlphaFoldDB" id="A0A1D7QKA4"/>
<dbReference type="OrthoDB" id="111691at2"/>
<dbReference type="InterPro" id="IPR005625">
    <property type="entry name" value="PepSY-ass_TM"/>
</dbReference>
<evidence type="ECO:0000313" key="2">
    <source>
        <dbReference type="EMBL" id="AOM79080.1"/>
    </source>
</evidence>
<accession>A0A1D7QKA4</accession>
<name>A0A1D7QKA4_9SPHI</name>